<keyword evidence="1" id="KW-0812">Transmembrane</keyword>
<dbReference type="InterPro" id="IPR046177">
    <property type="entry name" value="DUF6186"/>
</dbReference>
<dbReference type="AlphaFoldDB" id="A0A6L9XYL0"/>
<dbReference type="Proteomes" id="UP000474967">
    <property type="component" value="Unassembled WGS sequence"/>
</dbReference>
<dbReference type="EMBL" id="JAAGWY010000002">
    <property type="protein sequence ID" value="NEN06529.1"/>
    <property type="molecule type" value="Genomic_DNA"/>
</dbReference>
<keyword evidence="1" id="KW-0472">Membrane</keyword>
<proteinExistence type="predicted"/>
<gene>
    <name evidence="2" type="ORF">G3T36_11680</name>
</gene>
<name>A0A6L9XYL0_9MICO</name>
<protein>
    <submittedName>
        <fullName evidence="2">Uncharacterized protein</fullName>
    </submittedName>
</protein>
<keyword evidence="1" id="KW-1133">Transmembrane helix</keyword>
<feature type="transmembrane region" description="Helical" evidence="1">
    <location>
        <begin position="46"/>
        <end position="64"/>
    </location>
</feature>
<accession>A0A6L9XYL0</accession>
<feature type="transmembrane region" description="Helical" evidence="1">
    <location>
        <begin position="6"/>
        <end position="25"/>
    </location>
</feature>
<dbReference type="RefSeq" id="WP_163289936.1">
    <property type="nucleotide sequence ID" value="NZ_JAAGWY010000002.1"/>
</dbReference>
<sequence length="70" mass="7970">MTRIVTIAGFIACGLAMVVLVLTSRREESRLARFGELLDGVMQDRAARLTIVLFWWWLGWHFLVTPPLPA</sequence>
<evidence type="ECO:0000256" key="1">
    <source>
        <dbReference type="SAM" id="Phobius"/>
    </source>
</evidence>
<evidence type="ECO:0000313" key="3">
    <source>
        <dbReference type="Proteomes" id="UP000474967"/>
    </source>
</evidence>
<dbReference type="Pfam" id="PF19684">
    <property type="entry name" value="DUF6186"/>
    <property type="match status" value="1"/>
</dbReference>
<evidence type="ECO:0000313" key="2">
    <source>
        <dbReference type="EMBL" id="NEN06529.1"/>
    </source>
</evidence>
<organism evidence="2 3">
    <name type="scientific">Leifsonia tongyongensis</name>
    <dbReference type="NCBI Taxonomy" id="1268043"/>
    <lineage>
        <taxon>Bacteria</taxon>
        <taxon>Bacillati</taxon>
        <taxon>Actinomycetota</taxon>
        <taxon>Actinomycetes</taxon>
        <taxon>Micrococcales</taxon>
        <taxon>Microbacteriaceae</taxon>
        <taxon>Leifsonia</taxon>
    </lineage>
</organism>
<keyword evidence="3" id="KW-1185">Reference proteome</keyword>
<comment type="caution">
    <text evidence="2">The sequence shown here is derived from an EMBL/GenBank/DDBJ whole genome shotgun (WGS) entry which is preliminary data.</text>
</comment>
<reference evidence="2 3" key="1">
    <citation type="journal article" date="2014" name="J. Microbiol.">
        <title>Diaminobutyricibacter tongyongensis gen. nov., sp. nov. and Homoserinibacter gongjuensis gen. nov., sp. nov. belong to the family Microbacteriaceae.</title>
        <authorList>
            <person name="Kim S.J."/>
            <person name="Ahn J.H."/>
            <person name="Weon H.Y."/>
            <person name="Hamada M."/>
            <person name="Suzuki K."/>
            <person name="Kwon S.W."/>
        </authorList>
    </citation>
    <scope>NUCLEOTIDE SEQUENCE [LARGE SCALE GENOMIC DNA]</scope>
    <source>
        <strain evidence="2 3">NBRC 108724</strain>
    </source>
</reference>